<feature type="chain" id="PRO_5036919795" evidence="1">
    <location>
        <begin position="22"/>
        <end position="418"/>
    </location>
</feature>
<sequence length="418" mass="46244">MNSIIMLLYCFAILVVDDTIGGVIISEGPFVNNKAELPSNLMGELIGFKGENITLTLPKPRTEPLVLPLIATDSAFQLSFTASRGEDCIEAVSTQKWNITYPSKSDVVPLSIIWWDHAASLRYDDKASVTAIARTSFDIFLDGRSAFVKEIKDDKRMESLTLLSPLEAPALPDKNFDMSFKIINVNDSPAGGSCDITLEFNGAVFKIYKAQPTPTPEPDDEEPIAAASTTDANYANSSEGWTTPVTNNDDLILILGSISTCCFCRKRFRRSQKMDQSSHVENGRSVSKVGDAATLQTDHGKGLSECAIIPSECALEEVTAKDYSDEATGTEKQPDANEEPVKSINQNVSEQQQSETRDVLSWVNRLTYLELSFFELNNGVEAFMAELEKEWEEDSPIVQWREGEQFLLAAADVHRVWD</sequence>
<keyword evidence="2" id="KW-1185">Reference proteome</keyword>
<name>A0A915CV75_9BILA</name>
<dbReference type="WBParaSite" id="jg13001">
    <property type="protein sequence ID" value="jg13001"/>
    <property type="gene ID" value="jg13001"/>
</dbReference>
<organism evidence="2 3">
    <name type="scientific">Ditylenchus dipsaci</name>
    <dbReference type="NCBI Taxonomy" id="166011"/>
    <lineage>
        <taxon>Eukaryota</taxon>
        <taxon>Metazoa</taxon>
        <taxon>Ecdysozoa</taxon>
        <taxon>Nematoda</taxon>
        <taxon>Chromadorea</taxon>
        <taxon>Rhabditida</taxon>
        <taxon>Tylenchina</taxon>
        <taxon>Tylenchomorpha</taxon>
        <taxon>Sphaerularioidea</taxon>
        <taxon>Anguinidae</taxon>
        <taxon>Anguininae</taxon>
        <taxon>Ditylenchus</taxon>
    </lineage>
</organism>
<evidence type="ECO:0000313" key="3">
    <source>
        <dbReference type="WBParaSite" id="jg13001"/>
    </source>
</evidence>
<dbReference type="AlphaFoldDB" id="A0A915CV75"/>
<protein>
    <submittedName>
        <fullName evidence="3">Uncharacterized protein</fullName>
    </submittedName>
</protein>
<evidence type="ECO:0000313" key="2">
    <source>
        <dbReference type="Proteomes" id="UP000887574"/>
    </source>
</evidence>
<keyword evidence="1" id="KW-0732">Signal</keyword>
<evidence type="ECO:0000256" key="1">
    <source>
        <dbReference type="SAM" id="SignalP"/>
    </source>
</evidence>
<feature type="signal peptide" evidence="1">
    <location>
        <begin position="1"/>
        <end position="21"/>
    </location>
</feature>
<proteinExistence type="predicted"/>
<accession>A0A915CV75</accession>
<reference evidence="3" key="1">
    <citation type="submission" date="2022-11" db="UniProtKB">
        <authorList>
            <consortium name="WormBaseParasite"/>
        </authorList>
    </citation>
    <scope>IDENTIFICATION</scope>
</reference>
<dbReference type="Proteomes" id="UP000887574">
    <property type="component" value="Unplaced"/>
</dbReference>